<organism evidence="4">
    <name type="scientific">Gaeumannomyces tritici (strain R3-111a-1)</name>
    <name type="common">Wheat and barley take-all root rot fungus</name>
    <name type="synonym">Gaeumannomyces graminis var. tritici</name>
    <dbReference type="NCBI Taxonomy" id="644352"/>
    <lineage>
        <taxon>Eukaryota</taxon>
        <taxon>Fungi</taxon>
        <taxon>Dikarya</taxon>
        <taxon>Ascomycota</taxon>
        <taxon>Pezizomycotina</taxon>
        <taxon>Sordariomycetes</taxon>
        <taxon>Sordariomycetidae</taxon>
        <taxon>Magnaporthales</taxon>
        <taxon>Magnaporthaceae</taxon>
        <taxon>Gaeumannomyces</taxon>
    </lineage>
</organism>
<dbReference type="InterPro" id="IPR013253">
    <property type="entry name" value="Spc7_domain"/>
</dbReference>
<evidence type="ECO:0000256" key="2">
    <source>
        <dbReference type="SAM" id="MobiDB-lite"/>
    </source>
</evidence>
<proteinExistence type="predicted"/>
<feature type="region of interest" description="Disordered" evidence="2">
    <location>
        <begin position="823"/>
        <end position="959"/>
    </location>
</feature>
<dbReference type="SMART" id="SM00787">
    <property type="entry name" value="Spc7"/>
    <property type="match status" value="1"/>
</dbReference>
<feature type="domain" description="Spc7 kinetochore protein" evidence="3">
    <location>
        <begin position="948"/>
        <end position="1268"/>
    </location>
</feature>
<dbReference type="Pfam" id="PF18210">
    <property type="entry name" value="Knl1_RWD_C"/>
    <property type="match status" value="1"/>
</dbReference>
<reference evidence="5" key="5">
    <citation type="submission" date="2018-04" db="UniProtKB">
        <authorList>
            <consortium name="EnsemblFungi"/>
        </authorList>
    </citation>
    <scope>IDENTIFICATION</scope>
    <source>
        <strain evidence="5">R3-111a-1</strain>
    </source>
</reference>
<accession>J3P495</accession>
<feature type="coiled-coil region" evidence="1">
    <location>
        <begin position="1137"/>
        <end position="1217"/>
    </location>
</feature>
<reference evidence="4" key="3">
    <citation type="submission" date="2010-09" db="EMBL/GenBank/DDBJ databases">
        <title>Annotation of Gaeumannomyces graminis var. tritici R3-111a-1.</title>
        <authorList>
            <consortium name="The Broad Institute Genome Sequencing Platform"/>
            <person name="Ma L.-J."/>
            <person name="Dead R."/>
            <person name="Young S.K."/>
            <person name="Zeng Q."/>
            <person name="Gargeya S."/>
            <person name="Fitzgerald M."/>
            <person name="Haas B."/>
            <person name="Abouelleil A."/>
            <person name="Alvarado L."/>
            <person name="Arachchi H.M."/>
            <person name="Berlin A."/>
            <person name="Brown A."/>
            <person name="Chapman S.B."/>
            <person name="Chen Z."/>
            <person name="Dunbar C."/>
            <person name="Freedman E."/>
            <person name="Gearin G."/>
            <person name="Gellesch M."/>
            <person name="Goldberg J."/>
            <person name="Griggs A."/>
            <person name="Gujja S."/>
            <person name="Heiman D."/>
            <person name="Howarth C."/>
            <person name="Larson L."/>
            <person name="Lui A."/>
            <person name="MacDonald P.J.P."/>
            <person name="Mehta T."/>
            <person name="Montmayeur A."/>
            <person name="Murphy C."/>
            <person name="Neiman D."/>
            <person name="Pearson M."/>
            <person name="Priest M."/>
            <person name="Roberts A."/>
            <person name="Saif S."/>
            <person name="Shea T."/>
            <person name="Shenoy N."/>
            <person name="Sisk P."/>
            <person name="Stolte C."/>
            <person name="Sykes S."/>
            <person name="Yandava C."/>
            <person name="Wortman J."/>
            <person name="Nusbaum C."/>
            <person name="Birren B."/>
        </authorList>
    </citation>
    <scope>NUCLEOTIDE SEQUENCE</scope>
    <source>
        <strain evidence="4">R3-111a-1</strain>
    </source>
</reference>
<feature type="compositionally biased region" description="Acidic residues" evidence="2">
    <location>
        <begin position="407"/>
        <end position="418"/>
    </location>
</feature>
<dbReference type="PANTHER" id="PTHR28260:SF1">
    <property type="entry name" value="SPINDLE POLE BODY COMPONENT SPC105"/>
    <property type="match status" value="1"/>
</dbReference>
<reference evidence="5" key="4">
    <citation type="journal article" date="2015" name="G3 (Bethesda)">
        <title>Genome sequences of three phytopathogenic species of the Magnaporthaceae family of fungi.</title>
        <authorList>
            <person name="Okagaki L.H."/>
            <person name="Nunes C.C."/>
            <person name="Sailsbery J."/>
            <person name="Clay B."/>
            <person name="Brown D."/>
            <person name="John T."/>
            <person name="Oh Y."/>
            <person name="Young N."/>
            <person name="Fitzgerald M."/>
            <person name="Haas B.J."/>
            <person name="Zeng Q."/>
            <person name="Young S."/>
            <person name="Adiconis X."/>
            <person name="Fan L."/>
            <person name="Levin J.Z."/>
            <person name="Mitchell T.K."/>
            <person name="Okubara P.A."/>
            <person name="Farman M.L."/>
            <person name="Kohn L.M."/>
            <person name="Birren B."/>
            <person name="Ma L.-J."/>
            <person name="Dean R.A."/>
        </authorList>
    </citation>
    <scope>NUCLEOTIDE SEQUENCE</scope>
    <source>
        <strain evidence="5">R3-111a-1</strain>
    </source>
</reference>
<feature type="region of interest" description="Disordered" evidence="2">
    <location>
        <begin position="352"/>
        <end position="418"/>
    </location>
</feature>
<gene>
    <name evidence="5" type="primary">20348789</name>
    <name evidence="4" type="ORF">GGTG_08331</name>
</gene>
<dbReference type="PANTHER" id="PTHR28260">
    <property type="entry name" value="SPINDLE POLE BODY COMPONENT SPC105"/>
    <property type="match status" value="1"/>
</dbReference>
<dbReference type="InterPro" id="IPR033338">
    <property type="entry name" value="Spc105/Spc7"/>
</dbReference>
<dbReference type="HOGENOM" id="CLU_002533_1_0_1"/>
<feature type="compositionally biased region" description="Low complexity" evidence="2">
    <location>
        <begin position="174"/>
        <end position="192"/>
    </location>
</feature>
<evidence type="ECO:0000313" key="4">
    <source>
        <dbReference type="EMBL" id="EJT74491.1"/>
    </source>
</evidence>
<dbReference type="GO" id="GO:1990758">
    <property type="term" value="P:mitotic sister chromatid biorientation"/>
    <property type="evidence" value="ECO:0007669"/>
    <property type="project" value="TreeGrafter"/>
</dbReference>
<dbReference type="STRING" id="644352.J3P495"/>
<keyword evidence="6" id="KW-1185">Reference proteome</keyword>
<evidence type="ECO:0000259" key="3">
    <source>
        <dbReference type="SMART" id="SM00787"/>
    </source>
</evidence>
<reference evidence="6" key="1">
    <citation type="submission" date="2010-07" db="EMBL/GenBank/DDBJ databases">
        <title>The genome sequence of Gaeumannomyces graminis var. tritici strain R3-111a-1.</title>
        <authorList>
            <consortium name="The Broad Institute Genome Sequencing Platform"/>
            <person name="Ma L.-J."/>
            <person name="Dead R."/>
            <person name="Young S."/>
            <person name="Zeng Q."/>
            <person name="Koehrsen M."/>
            <person name="Alvarado L."/>
            <person name="Berlin A."/>
            <person name="Chapman S.B."/>
            <person name="Chen Z."/>
            <person name="Freedman E."/>
            <person name="Gellesch M."/>
            <person name="Goldberg J."/>
            <person name="Griggs A."/>
            <person name="Gujja S."/>
            <person name="Heilman E.R."/>
            <person name="Heiman D."/>
            <person name="Hepburn T."/>
            <person name="Howarth C."/>
            <person name="Jen D."/>
            <person name="Larson L."/>
            <person name="Mehta T."/>
            <person name="Neiman D."/>
            <person name="Pearson M."/>
            <person name="Roberts A."/>
            <person name="Saif S."/>
            <person name="Shea T."/>
            <person name="Shenoy N."/>
            <person name="Sisk P."/>
            <person name="Stolte C."/>
            <person name="Sykes S."/>
            <person name="Walk T."/>
            <person name="White J."/>
            <person name="Yandava C."/>
            <person name="Haas B."/>
            <person name="Nusbaum C."/>
            <person name="Birren B."/>
        </authorList>
    </citation>
    <scope>NUCLEOTIDE SEQUENCE [LARGE SCALE GENOMIC DNA]</scope>
    <source>
        <strain evidence="6">R3-111a-1</strain>
    </source>
</reference>
<reference evidence="4" key="2">
    <citation type="submission" date="2010-07" db="EMBL/GenBank/DDBJ databases">
        <authorList>
            <consortium name="The Broad Institute Genome Sequencing Platform"/>
            <consortium name="Broad Institute Genome Sequencing Center for Infectious Disease"/>
            <person name="Ma L.-J."/>
            <person name="Dead R."/>
            <person name="Young S."/>
            <person name="Zeng Q."/>
            <person name="Koehrsen M."/>
            <person name="Alvarado L."/>
            <person name="Berlin A."/>
            <person name="Chapman S.B."/>
            <person name="Chen Z."/>
            <person name="Freedman E."/>
            <person name="Gellesch M."/>
            <person name="Goldberg J."/>
            <person name="Griggs A."/>
            <person name="Gujja S."/>
            <person name="Heilman E.R."/>
            <person name="Heiman D."/>
            <person name="Hepburn T."/>
            <person name="Howarth C."/>
            <person name="Jen D."/>
            <person name="Larson L."/>
            <person name="Mehta T."/>
            <person name="Neiman D."/>
            <person name="Pearson M."/>
            <person name="Roberts A."/>
            <person name="Saif S."/>
            <person name="Shea T."/>
            <person name="Shenoy N."/>
            <person name="Sisk P."/>
            <person name="Stolte C."/>
            <person name="Sykes S."/>
            <person name="Walk T."/>
            <person name="White J."/>
            <person name="Yandava C."/>
            <person name="Haas B."/>
            <person name="Nusbaum C."/>
            <person name="Birren B."/>
        </authorList>
    </citation>
    <scope>NUCLEOTIDE SEQUENCE</scope>
    <source>
        <strain evidence="4">R3-111a-1</strain>
    </source>
</reference>
<feature type="compositionally biased region" description="Low complexity" evidence="2">
    <location>
        <begin position="673"/>
        <end position="684"/>
    </location>
</feature>
<dbReference type="EMBL" id="GL385398">
    <property type="protein sequence ID" value="EJT74491.1"/>
    <property type="molecule type" value="Genomic_DNA"/>
</dbReference>
<dbReference type="InterPro" id="IPR040850">
    <property type="entry name" value="Knl1_RWD_C"/>
</dbReference>
<dbReference type="Proteomes" id="UP000006039">
    <property type="component" value="Unassembled WGS sequence"/>
</dbReference>
<sequence length="1470" mass="160158">MSAESNMTMPAVKRSRKSLGGLPSRRTLEKENATVDLASTSLAANRKKSRSKSIGPGGLDALKPSNGNRRVSLAAPAGPPPRSILKPTIPVLPEIPPHRPRTSAGRDSDSTKVALRTEEEQQAAAREREERERAELEKDIHNRREARRKSLANRRVSFAAEATLHTFHEIEYMQDSTTSTDSTRRASQTAASPAPPAAAHHPESDDASEPPSTPPDHVDHGVAESPEDQRGLHQKRRRRSSGVNPLDAHDDTLNTTVYDSGSEDGDAIEEQDDVSEASDSDGTMMTLDADEMTSGSGITAGSMSMMSNDSTTSIDEMLRLATERAGVGAAAREPDENEELIPAFVGWGKRPAATSSYAPQSPEIESSPVKSVHEESDHDNGGEMEMTRPMGGIIRSTHDDDQSTVAPDDEDGEDEEDDAMSMDMDMSMEMTYALGGIVGKKAPAAPKGRPEATICVDQTMDFTMPMGGIQSSAPKENKDDEELDYDSNEDMSMEMTTVMGGVLSTTRAGGGQQSRRRTLMRTEDGDGETLGMDMTVGLGRILPSAKQQNDAADQSLGDATVGMEMTTALGGIIADSSPLVCLQTPNKTGATSPLRKMTLSHKPVSPTRTRTPTKKAAPLRGRIARTPERSAFNGSGLRRTPERQTSPPKQLPQPQPQTPSKSVASSPPKFIGSRSRSPVRFSSPKARATPQSSPRPRSTGPGVFQQNRVTGSTTPLIVLTPQTRRLSGIGADRSGLGSPKIAQILERRGSIGDAARDFVPGDGLELRRGVKWDDPRILEQELDRQREQELAREDGRRIMEREADGALDDRDATLNLKEMIQGLSPKKNPLKGRKSLHVGSAKGLLGKRPTELDDEGAEEQDGVKRLKNLQGSPVKSIRLQHPPSKEETTGRPARTAKGPQDGLATPTLSVSPKKGAGGAPSPDGRGRFRDVADDGARTPMDFRRSSMVNPEGLAEEDDDSEAISLQDFLNLTSIRFMELTTTKRRHTVVPSANKIGPDEDGKADMSFERCVVAGACTVPMLELYQHSCRELKKYISEGRDIVREIEMETLEDNPPLFREYMSATPEFKLLMDNQFKNVKTHARLLSKAMWYEWRMKLQEGLKEGLDRTVEGFESDQQILRKQRELIDSVLPGLVAQLESLQREYQVLDEAVRELADCDPEELEAARERLMAANDDVAVKRREIAALREDLRESEADVEELASRKAQCLADIEEAEHVREECRGWSSGEIVALKARVAAVEEEHGWAVTGCSGTTVSMTYRREIELVFDPTCFASGPTRQGGALPNSNSTTPIDLWYIADKRERDPQPLTPELDFFLQCLRDQLRGLDQTRTPQSLILGLVSRGWAQANSVANHVRSLNLTFPTAVSRTSDDSIAVRATVFLAALKSKVDVVVDLYRRAGAASDGGGLDVAVAPRAVVVYGERFNTEKMADFLSGRLGGQVAVLGGGEGRAESWGDVVVELHGKLLSGAKQ</sequence>
<dbReference type="EnsemblFungi" id="EJT74491">
    <property type="protein sequence ID" value="EJT74491"/>
    <property type="gene ID" value="GGTG_08331"/>
</dbReference>
<feature type="compositionally biased region" description="Basic and acidic residues" evidence="2">
    <location>
        <begin position="216"/>
        <end position="231"/>
    </location>
</feature>
<feature type="region of interest" description="Disordered" evidence="2">
    <location>
        <begin position="1"/>
        <end position="309"/>
    </location>
</feature>
<feature type="compositionally biased region" description="Basic and acidic residues" evidence="2">
    <location>
        <begin position="104"/>
        <end position="143"/>
    </location>
</feature>
<evidence type="ECO:0000313" key="6">
    <source>
        <dbReference type="Proteomes" id="UP000006039"/>
    </source>
</evidence>
<dbReference type="GeneID" id="20348789"/>
<protein>
    <recommendedName>
        <fullName evidence="3">Spc7 kinetochore protein domain-containing protein</fullName>
    </recommendedName>
</protein>
<dbReference type="VEuPathDB" id="FungiDB:GGTG_08331"/>
<feature type="region of interest" description="Disordered" evidence="2">
    <location>
        <begin position="585"/>
        <end position="714"/>
    </location>
</feature>
<dbReference type="SMART" id="SM01315">
    <property type="entry name" value="Spc7_N"/>
    <property type="match status" value="1"/>
</dbReference>
<dbReference type="OrthoDB" id="5592879at2759"/>
<dbReference type="Pfam" id="PF08317">
    <property type="entry name" value="Spc7"/>
    <property type="match status" value="1"/>
</dbReference>
<evidence type="ECO:0000256" key="1">
    <source>
        <dbReference type="SAM" id="Coils"/>
    </source>
</evidence>
<dbReference type="GO" id="GO:0000776">
    <property type="term" value="C:kinetochore"/>
    <property type="evidence" value="ECO:0007669"/>
    <property type="project" value="TreeGrafter"/>
</dbReference>
<keyword evidence="1" id="KW-0175">Coiled coil</keyword>
<dbReference type="Gene3D" id="1.10.287.1490">
    <property type="match status" value="1"/>
</dbReference>
<dbReference type="GO" id="GO:0034501">
    <property type="term" value="P:protein localization to kinetochore"/>
    <property type="evidence" value="ECO:0007669"/>
    <property type="project" value="TreeGrafter"/>
</dbReference>
<dbReference type="eggNOG" id="ENOG502S20P">
    <property type="taxonomic scope" value="Eukaryota"/>
</dbReference>
<evidence type="ECO:0000313" key="5">
    <source>
        <dbReference type="EnsemblFungi" id="EJT74491"/>
    </source>
</evidence>
<feature type="compositionally biased region" description="Basic and acidic residues" evidence="2">
    <location>
        <begin position="371"/>
        <end position="381"/>
    </location>
</feature>
<dbReference type="Pfam" id="PF15402">
    <property type="entry name" value="MELT_2"/>
    <property type="match status" value="6"/>
</dbReference>
<feature type="compositionally biased region" description="Polar residues" evidence="2">
    <location>
        <begin position="704"/>
        <end position="714"/>
    </location>
</feature>
<feature type="compositionally biased region" description="Basic and acidic residues" evidence="2">
    <location>
        <begin position="924"/>
        <end position="944"/>
    </location>
</feature>
<name>J3P495_GAET3</name>
<dbReference type="GO" id="GO:0007094">
    <property type="term" value="P:mitotic spindle assembly checkpoint signaling"/>
    <property type="evidence" value="ECO:0007669"/>
    <property type="project" value="TreeGrafter"/>
</dbReference>
<dbReference type="RefSeq" id="XP_009224435.1">
    <property type="nucleotide sequence ID" value="XM_009226171.1"/>
</dbReference>
<feature type="compositionally biased region" description="Acidic residues" evidence="2">
    <location>
        <begin position="261"/>
        <end position="279"/>
    </location>
</feature>